<name>A0A2I2KYU8_9ACTN</name>
<dbReference type="Proteomes" id="UP000234331">
    <property type="component" value="Unassembled WGS sequence"/>
</dbReference>
<protein>
    <submittedName>
        <fullName evidence="1">Uncharacterized protein</fullName>
    </submittedName>
</protein>
<reference evidence="1 2" key="1">
    <citation type="submission" date="2017-06" db="EMBL/GenBank/DDBJ databases">
        <authorList>
            <person name="Kim H.J."/>
            <person name="Triplett B.A."/>
        </authorList>
    </citation>
    <scope>NUCLEOTIDE SEQUENCE [LARGE SCALE GENOMIC DNA]</scope>
    <source>
        <strain evidence="1">FRACA_ARgP5</strain>
    </source>
</reference>
<evidence type="ECO:0000313" key="2">
    <source>
        <dbReference type="Proteomes" id="UP000234331"/>
    </source>
</evidence>
<accession>A0A2I2KYU8</accession>
<dbReference type="AlphaFoldDB" id="A0A2I2KYU8"/>
<keyword evidence="2" id="KW-1185">Reference proteome</keyword>
<sequence>MPMYLDLGRRNKSWKRGGGWPVIARLMTIGAVLAGALVVSGGTASAATLTDVAWSVDNNVTGATGVTYTWSFTTLTAGTIASVTFTVPAGTTGTPTVTNVFGLGAGTVALASDTVTYTVTTPAAVPVGTPIFVQFGGFTNTTTPSPPPVTSTVETRAAGPATIDTGTSGNVNFGDSNTAVTILLGRSLIFTNDTPAFTLQPVPGTPAGPVAAKTVTLTVQTNAGNGYTLAAALAPNPTFVAEESTAGSATLTVNKFAAQATLTPSSSSGAALSTPYTSSKYVGYDPTTPQTIVTATAGTNGGLDTLALNNQIKVDFSQPSGAFHGIITYTVTPSYT</sequence>
<gene>
    <name evidence="1" type="ORF">FRACA_540015</name>
</gene>
<proteinExistence type="predicted"/>
<dbReference type="EMBL" id="FZMO01000490">
    <property type="protein sequence ID" value="SNQ50829.1"/>
    <property type="molecule type" value="Genomic_DNA"/>
</dbReference>
<evidence type="ECO:0000313" key="1">
    <source>
        <dbReference type="EMBL" id="SNQ50829.1"/>
    </source>
</evidence>
<organism evidence="1 2">
    <name type="scientific">Frankia canadensis</name>
    <dbReference type="NCBI Taxonomy" id="1836972"/>
    <lineage>
        <taxon>Bacteria</taxon>
        <taxon>Bacillati</taxon>
        <taxon>Actinomycetota</taxon>
        <taxon>Actinomycetes</taxon>
        <taxon>Frankiales</taxon>
        <taxon>Frankiaceae</taxon>
        <taxon>Frankia</taxon>
    </lineage>
</organism>